<dbReference type="RefSeq" id="WP_182581888.1">
    <property type="nucleotide sequence ID" value="NZ_JABVCQ010000002.1"/>
</dbReference>
<reference evidence="2 3" key="1">
    <citation type="journal article" date="2020" name="Arch. Microbiol.">
        <title>The genome sequence of the giant phototrophic gammaproteobacterium Thiospirillum jenense gives insight into its physiological properties and phylogenetic relationships.</title>
        <authorList>
            <person name="Imhoff J.F."/>
            <person name="Meyer T.E."/>
            <person name="Kyndt J.A."/>
        </authorList>
    </citation>
    <scope>NUCLEOTIDE SEQUENCE [LARGE SCALE GENOMIC DNA]</scope>
    <source>
        <strain evidence="2 3">DSM 216</strain>
    </source>
</reference>
<evidence type="ECO:0000256" key="1">
    <source>
        <dbReference type="SAM" id="Phobius"/>
    </source>
</evidence>
<proteinExistence type="predicted"/>
<gene>
    <name evidence="2" type="ORF">HUK38_00860</name>
</gene>
<keyword evidence="1" id="KW-1133">Transmembrane helix</keyword>
<dbReference type="Proteomes" id="UP000548632">
    <property type="component" value="Unassembled WGS sequence"/>
</dbReference>
<keyword evidence="1" id="KW-0812">Transmembrane</keyword>
<accession>A0A839HCL1</accession>
<dbReference type="EMBL" id="JABVCQ010000002">
    <property type="protein sequence ID" value="MBB1124779.1"/>
    <property type="molecule type" value="Genomic_DNA"/>
</dbReference>
<keyword evidence="1" id="KW-0472">Membrane</keyword>
<sequence length="217" mass="24377">MIFFSQYRFKRAGLAIKLLMAVLTVALFFMSYQWGNHWQHNHSLNTLPSLQGVQLQPPLVLPLLSLYDAAGAPFDLIHEQHNWALLVLIPNQSSITQKTIKRLIEIINRLAGQPTLQQALQLLLIMPMLESQQNVKLTILPQLHLLTASDRQLEQLRLVLGDHSDHNTQPSASDSAALPPFYLINSNHQVIVLFPAVQSAASIADDLKHVSMAYLNN</sequence>
<evidence type="ECO:0000313" key="2">
    <source>
        <dbReference type="EMBL" id="MBB1124779.1"/>
    </source>
</evidence>
<name>A0A839HCL1_9GAMM</name>
<protein>
    <submittedName>
        <fullName evidence="2">Uncharacterized protein</fullName>
    </submittedName>
</protein>
<keyword evidence="3" id="KW-1185">Reference proteome</keyword>
<evidence type="ECO:0000313" key="3">
    <source>
        <dbReference type="Proteomes" id="UP000548632"/>
    </source>
</evidence>
<organism evidence="2 3">
    <name type="scientific">Thiospirillum jenense</name>
    <dbReference type="NCBI Taxonomy" id="1653858"/>
    <lineage>
        <taxon>Bacteria</taxon>
        <taxon>Pseudomonadati</taxon>
        <taxon>Pseudomonadota</taxon>
        <taxon>Gammaproteobacteria</taxon>
        <taxon>Chromatiales</taxon>
        <taxon>Chromatiaceae</taxon>
        <taxon>Thiospirillum</taxon>
    </lineage>
</organism>
<comment type="caution">
    <text evidence="2">The sequence shown here is derived from an EMBL/GenBank/DDBJ whole genome shotgun (WGS) entry which is preliminary data.</text>
</comment>
<feature type="transmembrane region" description="Helical" evidence="1">
    <location>
        <begin position="12"/>
        <end position="34"/>
    </location>
</feature>
<dbReference type="AlphaFoldDB" id="A0A839HCL1"/>